<keyword evidence="3" id="KW-0202">Cytokine</keyword>
<evidence type="ECO:0000256" key="9">
    <source>
        <dbReference type="ARBA" id="ARBA00023180"/>
    </source>
</evidence>
<evidence type="ECO:0000256" key="3">
    <source>
        <dbReference type="ARBA" id="ARBA00022514"/>
    </source>
</evidence>
<evidence type="ECO:0000313" key="15">
    <source>
        <dbReference type="Proteomes" id="UP000694388"/>
    </source>
</evidence>
<proteinExistence type="inferred from homology"/>
<accession>A0A8C4QYH2</accession>
<feature type="signal peptide" evidence="12">
    <location>
        <begin position="1"/>
        <end position="22"/>
    </location>
</feature>
<organism evidence="14 15">
    <name type="scientific">Eptatretus burgeri</name>
    <name type="common">Inshore hagfish</name>
    <dbReference type="NCBI Taxonomy" id="7764"/>
    <lineage>
        <taxon>Eukaryota</taxon>
        <taxon>Metazoa</taxon>
        <taxon>Chordata</taxon>
        <taxon>Craniata</taxon>
        <taxon>Vertebrata</taxon>
        <taxon>Cyclostomata</taxon>
        <taxon>Myxini</taxon>
        <taxon>Myxiniformes</taxon>
        <taxon>Myxinidae</taxon>
        <taxon>Eptatretinae</taxon>
        <taxon>Eptatretus</taxon>
    </lineage>
</organism>
<dbReference type="Pfam" id="PF00688">
    <property type="entry name" value="TGFb_propeptide"/>
    <property type="match status" value="1"/>
</dbReference>
<dbReference type="Ensembl" id="ENSEBUT00000023033.1">
    <property type="protein sequence ID" value="ENSEBUP00000022456.1"/>
    <property type="gene ID" value="ENSEBUG00000013837.1"/>
</dbReference>
<evidence type="ECO:0000313" key="14">
    <source>
        <dbReference type="Ensembl" id="ENSEBUP00000022456.1"/>
    </source>
</evidence>
<dbReference type="PANTHER" id="PTHR11848:SF310">
    <property type="entry name" value="PROTEIN 60A-RELATED"/>
    <property type="match status" value="1"/>
</dbReference>
<dbReference type="CDD" id="cd13761">
    <property type="entry name" value="TGF_beta_BMP5_like"/>
    <property type="match status" value="1"/>
</dbReference>
<evidence type="ECO:0000256" key="10">
    <source>
        <dbReference type="ARBA" id="ARBA00023188"/>
    </source>
</evidence>
<evidence type="ECO:0000256" key="1">
    <source>
        <dbReference type="ARBA" id="ARBA00004613"/>
    </source>
</evidence>
<evidence type="ECO:0000256" key="8">
    <source>
        <dbReference type="ARBA" id="ARBA00023157"/>
    </source>
</evidence>
<dbReference type="Proteomes" id="UP000694388">
    <property type="component" value="Unplaced"/>
</dbReference>
<sequence length="372" mass="42036">MRVRHLCRGALLALLGLLHVLAGASRDERHSSFIQRRLRSHERRELQREILSILGLPHRPRPPKGSGRQSSAPRFMLDLYNSIPADGDTVEGASHRFSGALTVMGSRAPPGHLMSTGSSHAFRSSWQQQDANFLNDADMVMSFVNLVERDGDPTPGHKHNRFLRFDLSRVPGGEAVTAAELRIFKEHTARSYHNETFRISVAQVLRDEPSRDLDVFPLDQRVVWASEEGWLVFDITATANLWLLSPKQNLGLQLFVETDSGYNSSEMKQACKIRQMYVSFQNLSWQDWIIAPEGYSAYYCDGECTFPLGAHMNATNHAIVQTLVHMRKPHKVPKPCCAPTKLNAISILYFDNNSNVILKKYRNMVVRSCGCH</sequence>
<reference evidence="14" key="2">
    <citation type="submission" date="2025-09" db="UniProtKB">
        <authorList>
            <consortium name="Ensembl"/>
        </authorList>
    </citation>
    <scope>IDENTIFICATION</scope>
</reference>
<evidence type="ECO:0000256" key="11">
    <source>
        <dbReference type="RuleBase" id="RU000354"/>
    </source>
</evidence>
<keyword evidence="8" id="KW-1015">Disulfide bond</keyword>
<dbReference type="Gene3D" id="2.60.120.970">
    <property type="match status" value="1"/>
</dbReference>
<keyword evidence="4" id="KW-0964">Secreted</keyword>
<dbReference type="Pfam" id="PF00019">
    <property type="entry name" value="TGF_beta"/>
    <property type="match status" value="1"/>
</dbReference>
<keyword evidence="6" id="KW-0892">Osteogenesis</keyword>
<keyword evidence="10" id="KW-0891">Chondrogenesis</keyword>
<dbReference type="SUPFAM" id="SSF57501">
    <property type="entry name" value="Cystine-knot cytokines"/>
    <property type="match status" value="1"/>
</dbReference>
<keyword evidence="9" id="KW-0325">Glycoprotein</keyword>
<name>A0A8C4QYH2_EPTBU</name>
<keyword evidence="15" id="KW-1185">Reference proteome</keyword>
<dbReference type="GO" id="GO:0005125">
    <property type="term" value="F:cytokine activity"/>
    <property type="evidence" value="ECO:0007669"/>
    <property type="project" value="UniProtKB-KW"/>
</dbReference>
<dbReference type="PANTHER" id="PTHR11848">
    <property type="entry name" value="TGF-BETA FAMILY"/>
    <property type="match status" value="1"/>
</dbReference>
<dbReference type="GO" id="GO:0051216">
    <property type="term" value="P:cartilage development"/>
    <property type="evidence" value="ECO:0007669"/>
    <property type="project" value="UniProtKB-KW"/>
</dbReference>
<dbReference type="GO" id="GO:0008083">
    <property type="term" value="F:growth factor activity"/>
    <property type="evidence" value="ECO:0007669"/>
    <property type="project" value="UniProtKB-KW"/>
</dbReference>
<dbReference type="InterPro" id="IPR029034">
    <property type="entry name" value="Cystine-knot_cytokine"/>
</dbReference>
<dbReference type="GO" id="GO:0005615">
    <property type="term" value="C:extracellular space"/>
    <property type="evidence" value="ECO:0007669"/>
    <property type="project" value="UniProtKB-KW"/>
</dbReference>
<feature type="domain" description="TGF-beta family profile" evidence="13">
    <location>
        <begin position="245"/>
        <end position="372"/>
    </location>
</feature>
<evidence type="ECO:0000256" key="2">
    <source>
        <dbReference type="ARBA" id="ARBA00006656"/>
    </source>
</evidence>
<dbReference type="InterPro" id="IPR017948">
    <property type="entry name" value="TGFb_CS"/>
</dbReference>
<feature type="chain" id="PRO_5034087175" evidence="12">
    <location>
        <begin position="23"/>
        <end position="372"/>
    </location>
</feature>
<evidence type="ECO:0000259" key="13">
    <source>
        <dbReference type="PROSITE" id="PS51362"/>
    </source>
</evidence>
<dbReference type="InterPro" id="IPR001111">
    <property type="entry name" value="TGF-b_propeptide"/>
</dbReference>
<evidence type="ECO:0000256" key="12">
    <source>
        <dbReference type="SAM" id="SignalP"/>
    </source>
</evidence>
<dbReference type="AlphaFoldDB" id="A0A8C4QYH2"/>
<evidence type="ECO:0000256" key="4">
    <source>
        <dbReference type="ARBA" id="ARBA00022525"/>
    </source>
</evidence>
<dbReference type="InterPro" id="IPR015615">
    <property type="entry name" value="TGF-beta-rel"/>
</dbReference>
<keyword evidence="5 12" id="KW-0732">Signal</keyword>
<dbReference type="GO" id="GO:0001503">
    <property type="term" value="P:ossification"/>
    <property type="evidence" value="ECO:0007669"/>
    <property type="project" value="UniProtKB-KW"/>
</dbReference>
<dbReference type="InterPro" id="IPR001839">
    <property type="entry name" value="TGF-b_C"/>
</dbReference>
<dbReference type="PROSITE" id="PS00250">
    <property type="entry name" value="TGF_BETA_1"/>
    <property type="match status" value="1"/>
</dbReference>
<evidence type="ECO:0000256" key="6">
    <source>
        <dbReference type="ARBA" id="ARBA00022855"/>
    </source>
</evidence>
<evidence type="ECO:0000256" key="7">
    <source>
        <dbReference type="ARBA" id="ARBA00023030"/>
    </source>
</evidence>
<comment type="subcellular location">
    <subcellularLocation>
        <location evidence="1">Secreted</location>
    </subcellularLocation>
</comment>
<protein>
    <submittedName>
        <fullName evidence="14">Bone morphogenetic protein 6</fullName>
    </submittedName>
</protein>
<reference evidence="14" key="1">
    <citation type="submission" date="2025-08" db="UniProtKB">
        <authorList>
            <consortium name="Ensembl"/>
        </authorList>
    </citation>
    <scope>IDENTIFICATION</scope>
</reference>
<dbReference type="PROSITE" id="PS51362">
    <property type="entry name" value="TGF_BETA_2"/>
    <property type="match status" value="1"/>
</dbReference>
<dbReference type="SMART" id="SM00204">
    <property type="entry name" value="TGFB"/>
    <property type="match status" value="1"/>
</dbReference>
<evidence type="ECO:0000256" key="5">
    <source>
        <dbReference type="ARBA" id="ARBA00022729"/>
    </source>
</evidence>
<dbReference type="FunFam" id="2.10.90.10:FF:000003">
    <property type="entry name" value="Bone morphogenetic protein 5"/>
    <property type="match status" value="1"/>
</dbReference>
<comment type="similarity">
    <text evidence="2 11">Belongs to the TGF-beta family.</text>
</comment>
<dbReference type="PRINTS" id="PR00669">
    <property type="entry name" value="INHIBINA"/>
</dbReference>
<keyword evidence="7 11" id="KW-0339">Growth factor</keyword>
<dbReference type="GeneTree" id="ENSGT00940000158768"/>